<dbReference type="InterPro" id="IPR011047">
    <property type="entry name" value="Quinoprotein_ADH-like_sf"/>
</dbReference>
<dbReference type="InterPro" id="IPR019775">
    <property type="entry name" value="WD40_repeat_CS"/>
</dbReference>
<reference evidence="4 5" key="1">
    <citation type="journal article" date="2013" name="Genome Biol.">
        <title>Genome of Acanthamoeba castellanii highlights extensive lateral gene transfer and early evolution of tyrosine kinase signaling.</title>
        <authorList>
            <person name="Clarke M."/>
            <person name="Lohan A.J."/>
            <person name="Liu B."/>
            <person name="Lagkouvardos I."/>
            <person name="Roy S."/>
            <person name="Zafar N."/>
            <person name="Bertelli C."/>
            <person name="Schilde C."/>
            <person name="Kianianmomeni A."/>
            <person name="Burglin T.R."/>
            <person name="Frech C."/>
            <person name="Turcotte B."/>
            <person name="Kopec K.O."/>
            <person name="Synnott J.M."/>
            <person name="Choo C."/>
            <person name="Paponov I."/>
            <person name="Finkler A."/>
            <person name="Soon Heng Tan C."/>
            <person name="Hutchins A.P."/>
            <person name="Weinmeier T."/>
            <person name="Rattei T."/>
            <person name="Chu J.S."/>
            <person name="Gimenez G."/>
            <person name="Irimia M."/>
            <person name="Rigden D.J."/>
            <person name="Fitzpatrick D.A."/>
            <person name="Lorenzo-Morales J."/>
            <person name="Bateman A."/>
            <person name="Chiu C.H."/>
            <person name="Tang P."/>
            <person name="Hegemann P."/>
            <person name="Fromm H."/>
            <person name="Raoult D."/>
            <person name="Greub G."/>
            <person name="Miranda-Saavedra D."/>
            <person name="Chen N."/>
            <person name="Nash P."/>
            <person name="Ginger M.L."/>
            <person name="Horn M."/>
            <person name="Schaap P."/>
            <person name="Caler L."/>
            <person name="Loftus B."/>
        </authorList>
    </citation>
    <scope>NUCLEOTIDE SEQUENCE [LARGE SCALE GENOMIC DNA]</scope>
    <source>
        <strain evidence="4 5">Neff</strain>
    </source>
</reference>
<proteinExistence type="predicted"/>
<keyword evidence="1 3" id="KW-0853">WD repeat</keyword>
<organism evidence="4 5">
    <name type="scientific">Acanthamoeba castellanii (strain ATCC 30010 / Neff)</name>
    <dbReference type="NCBI Taxonomy" id="1257118"/>
    <lineage>
        <taxon>Eukaryota</taxon>
        <taxon>Amoebozoa</taxon>
        <taxon>Discosea</taxon>
        <taxon>Longamoebia</taxon>
        <taxon>Centramoebida</taxon>
        <taxon>Acanthamoebidae</taxon>
        <taxon>Acanthamoeba</taxon>
    </lineage>
</organism>
<dbReference type="PANTHER" id="PTHR22847">
    <property type="entry name" value="WD40 REPEAT PROTEIN"/>
    <property type="match status" value="1"/>
</dbReference>
<dbReference type="VEuPathDB" id="AmoebaDB:ACA1_301980"/>
<sequence length="254" mass="27907">MLEPSRQIAIVKNFRMSKRVSSFVSDAIQCLTLIPRGGDMTTGVDNGSVWAGCSDGSLWIFDASSEALLYRAIDGNAWCGSLSGKLYIWDVRDLRCRMVHELGAVPVWSVVEHQGKVWAAVGAAIVRFDAQTYAKIDELKGHTKPITCLLAVGGEVWSGGQDHTIRVWRGSDGSMTHTLSKHSQKVYSLLAYSDTCVWSGSWDKTIIVWNTSTKEPTQVLQDVHDDAISALVAVPGATQRVWSASWDKSMCVWA</sequence>
<dbReference type="STRING" id="1257118.L8HKR1"/>
<dbReference type="SUPFAM" id="SSF50998">
    <property type="entry name" value="Quinoprotein alcohol dehydrogenase-like"/>
    <property type="match status" value="1"/>
</dbReference>
<evidence type="ECO:0000256" key="3">
    <source>
        <dbReference type="PROSITE-ProRule" id="PRU00221"/>
    </source>
</evidence>
<feature type="repeat" description="WD" evidence="3">
    <location>
        <begin position="179"/>
        <end position="219"/>
    </location>
</feature>
<keyword evidence="5" id="KW-1185">Reference proteome</keyword>
<feature type="repeat" description="WD" evidence="3">
    <location>
        <begin position="139"/>
        <end position="178"/>
    </location>
</feature>
<dbReference type="GO" id="GO:1990234">
    <property type="term" value="C:transferase complex"/>
    <property type="evidence" value="ECO:0007669"/>
    <property type="project" value="UniProtKB-ARBA"/>
</dbReference>
<dbReference type="InterPro" id="IPR015943">
    <property type="entry name" value="WD40/YVTN_repeat-like_dom_sf"/>
</dbReference>
<dbReference type="PROSITE" id="PS50082">
    <property type="entry name" value="WD_REPEATS_2"/>
    <property type="match status" value="2"/>
</dbReference>
<evidence type="ECO:0000256" key="2">
    <source>
        <dbReference type="ARBA" id="ARBA00022737"/>
    </source>
</evidence>
<dbReference type="PANTHER" id="PTHR22847:SF637">
    <property type="entry name" value="WD REPEAT DOMAIN 5B"/>
    <property type="match status" value="1"/>
</dbReference>
<dbReference type="OrthoDB" id="28370at2759"/>
<dbReference type="GeneID" id="14926014"/>
<dbReference type="OMA" id="NVWIAMA"/>
<dbReference type="AlphaFoldDB" id="L8HKR1"/>
<gene>
    <name evidence="4" type="ORF">ACA1_301980</name>
</gene>
<dbReference type="Gene3D" id="2.130.10.10">
    <property type="entry name" value="YVTN repeat-like/Quinoprotein amine dehydrogenase"/>
    <property type="match status" value="1"/>
</dbReference>
<dbReference type="RefSeq" id="XP_004356995.1">
    <property type="nucleotide sequence ID" value="XM_004356940.1"/>
</dbReference>
<dbReference type="KEGG" id="acan:ACA1_301980"/>
<name>L8HKR1_ACACF</name>
<dbReference type="SMART" id="SM00320">
    <property type="entry name" value="WD40"/>
    <property type="match status" value="4"/>
</dbReference>
<protein>
    <submittedName>
        <fullName evidence="4">WD domain, G-beta repeat-containing protein</fullName>
    </submittedName>
</protein>
<dbReference type="InterPro" id="IPR001680">
    <property type="entry name" value="WD40_rpt"/>
</dbReference>
<evidence type="ECO:0000313" key="4">
    <source>
        <dbReference type="EMBL" id="ELR24976.1"/>
    </source>
</evidence>
<accession>L8HKR1</accession>
<dbReference type="EMBL" id="KB007808">
    <property type="protein sequence ID" value="ELR24976.1"/>
    <property type="molecule type" value="Genomic_DNA"/>
</dbReference>
<dbReference type="Proteomes" id="UP000011083">
    <property type="component" value="Unassembled WGS sequence"/>
</dbReference>
<dbReference type="PROSITE" id="PS00678">
    <property type="entry name" value="WD_REPEATS_1"/>
    <property type="match status" value="1"/>
</dbReference>
<dbReference type="Pfam" id="PF00400">
    <property type="entry name" value="WD40"/>
    <property type="match status" value="2"/>
</dbReference>
<keyword evidence="2" id="KW-0677">Repeat</keyword>
<evidence type="ECO:0000313" key="5">
    <source>
        <dbReference type="Proteomes" id="UP000011083"/>
    </source>
</evidence>
<evidence type="ECO:0000256" key="1">
    <source>
        <dbReference type="ARBA" id="ARBA00022574"/>
    </source>
</evidence>